<gene>
    <name evidence="2" type="ORF">E0W60_29480</name>
</gene>
<name>A0A4P7LHW6_9BURK</name>
<feature type="transmembrane region" description="Helical" evidence="1">
    <location>
        <begin position="43"/>
        <end position="63"/>
    </location>
</feature>
<keyword evidence="1" id="KW-0472">Membrane</keyword>
<geneLocation type="plasmid" evidence="2">
    <name>unnamed1</name>
</geneLocation>
<proteinExistence type="predicted"/>
<keyword evidence="2" id="KW-0614">Plasmid</keyword>
<protein>
    <submittedName>
        <fullName evidence="2">Uncharacterized protein</fullName>
    </submittedName>
</protein>
<evidence type="ECO:0000256" key="1">
    <source>
        <dbReference type="SAM" id="Phobius"/>
    </source>
</evidence>
<evidence type="ECO:0000313" key="3">
    <source>
        <dbReference type="Proteomes" id="UP000295294"/>
    </source>
</evidence>
<dbReference type="Proteomes" id="UP000295294">
    <property type="component" value="Plasmid unnamed1"/>
</dbReference>
<dbReference type="AlphaFoldDB" id="A0A4P7LHW6"/>
<keyword evidence="1" id="KW-1133">Transmembrane helix</keyword>
<dbReference type="STRING" id="1349762.GCA_001592245_02383"/>
<keyword evidence="1" id="KW-0812">Transmembrane</keyword>
<reference evidence="2 3" key="1">
    <citation type="submission" date="2019-03" db="EMBL/GenBank/DDBJ databases">
        <title>Efficiently degradation of phenoxyalkanoic acid herbicides by Cupriavidus oxalaticus strain X32.</title>
        <authorList>
            <person name="Sheng X."/>
        </authorList>
    </citation>
    <scope>NUCLEOTIDE SEQUENCE [LARGE SCALE GENOMIC DNA]</scope>
    <source>
        <strain evidence="2 3">X32</strain>
        <plasmid evidence="2 3">unnamed1</plasmid>
    </source>
</reference>
<dbReference type="EMBL" id="CP038636">
    <property type="protein sequence ID" value="QBY55238.1"/>
    <property type="molecule type" value="Genomic_DNA"/>
</dbReference>
<organism evidence="2 3">
    <name type="scientific">Cupriavidus oxalaticus</name>
    <dbReference type="NCBI Taxonomy" id="96344"/>
    <lineage>
        <taxon>Bacteria</taxon>
        <taxon>Pseudomonadati</taxon>
        <taxon>Pseudomonadota</taxon>
        <taxon>Betaproteobacteria</taxon>
        <taxon>Burkholderiales</taxon>
        <taxon>Burkholderiaceae</taxon>
        <taxon>Cupriavidus</taxon>
    </lineage>
</organism>
<dbReference type="KEGG" id="cox:E0W60_29480"/>
<sequence length="78" mass="8220">MISRTGQPFLRGKLPMLAGMALTFAAVATLASAVGAWAVQANAYGRLAALALLLAGGVLKIAYDLAMLRAFHRVEPRH</sequence>
<accession>A0A4P7LHW6</accession>
<evidence type="ECO:0000313" key="2">
    <source>
        <dbReference type="EMBL" id="QBY55238.1"/>
    </source>
</evidence>